<dbReference type="CDD" id="cd05117">
    <property type="entry name" value="STKc_CAMK"/>
    <property type="match status" value="1"/>
</dbReference>
<protein>
    <recommendedName>
        <fullName evidence="5">Protein kinase domain-containing protein</fullName>
    </recommendedName>
</protein>
<feature type="domain" description="Protein kinase" evidence="5">
    <location>
        <begin position="26"/>
        <end position="292"/>
    </location>
</feature>
<feature type="binding site" evidence="3">
    <location>
        <position position="56"/>
    </location>
    <ligand>
        <name>ATP</name>
        <dbReference type="ChEBI" id="CHEBI:30616"/>
    </ligand>
</feature>
<name>A0A8J2X6M9_9STRA</name>
<dbReference type="PANTHER" id="PTHR24347">
    <property type="entry name" value="SERINE/THREONINE-PROTEIN KINASE"/>
    <property type="match status" value="1"/>
</dbReference>
<dbReference type="GO" id="GO:0005524">
    <property type="term" value="F:ATP binding"/>
    <property type="evidence" value="ECO:0007669"/>
    <property type="project" value="UniProtKB-UniRule"/>
</dbReference>
<keyword evidence="4" id="KW-0808">Transferase</keyword>
<keyword evidence="4" id="KW-0418">Kinase</keyword>
<dbReference type="SMART" id="SM00220">
    <property type="entry name" value="S_TKc"/>
    <property type="match status" value="1"/>
</dbReference>
<dbReference type="InterPro" id="IPR008271">
    <property type="entry name" value="Ser/Thr_kinase_AS"/>
</dbReference>
<comment type="similarity">
    <text evidence="4">Belongs to the protein kinase superfamily.</text>
</comment>
<dbReference type="PROSITE" id="PS00108">
    <property type="entry name" value="PROTEIN_KINASE_ST"/>
    <property type="match status" value="1"/>
</dbReference>
<evidence type="ECO:0000256" key="3">
    <source>
        <dbReference type="PROSITE-ProRule" id="PRU10141"/>
    </source>
</evidence>
<keyword evidence="4" id="KW-0723">Serine/threonine-protein kinase</keyword>
<dbReference type="Proteomes" id="UP000789595">
    <property type="component" value="Unassembled WGS sequence"/>
</dbReference>
<dbReference type="PROSITE" id="PS50011">
    <property type="entry name" value="PROTEIN_KINASE_DOM"/>
    <property type="match status" value="1"/>
</dbReference>
<comment type="caution">
    <text evidence="6">The sequence shown here is derived from an EMBL/GenBank/DDBJ whole genome shotgun (WGS) entry which is preliminary data.</text>
</comment>
<proteinExistence type="inferred from homology"/>
<evidence type="ECO:0000256" key="4">
    <source>
        <dbReference type="RuleBase" id="RU000304"/>
    </source>
</evidence>
<dbReference type="SUPFAM" id="SSF56112">
    <property type="entry name" value="Protein kinase-like (PK-like)"/>
    <property type="match status" value="1"/>
</dbReference>
<dbReference type="GO" id="GO:0004674">
    <property type="term" value="F:protein serine/threonine kinase activity"/>
    <property type="evidence" value="ECO:0007669"/>
    <property type="project" value="UniProtKB-KW"/>
</dbReference>
<evidence type="ECO:0000313" key="7">
    <source>
        <dbReference type="Proteomes" id="UP000789595"/>
    </source>
</evidence>
<keyword evidence="2 3" id="KW-0067">ATP-binding</keyword>
<keyword evidence="7" id="KW-1185">Reference proteome</keyword>
<evidence type="ECO:0000259" key="5">
    <source>
        <dbReference type="PROSITE" id="PS50011"/>
    </source>
</evidence>
<gene>
    <name evidence="6" type="ORF">PECAL_5P28360</name>
</gene>
<dbReference type="FunFam" id="1.10.510.10:FF:000571">
    <property type="entry name" value="Maternal embryonic leucine zipper kinase"/>
    <property type="match status" value="1"/>
</dbReference>
<dbReference type="PROSITE" id="PS00107">
    <property type="entry name" value="PROTEIN_KINASE_ATP"/>
    <property type="match status" value="1"/>
</dbReference>
<dbReference type="Gene3D" id="1.10.510.10">
    <property type="entry name" value="Transferase(Phosphotransferase) domain 1"/>
    <property type="match status" value="1"/>
</dbReference>
<evidence type="ECO:0000256" key="1">
    <source>
        <dbReference type="ARBA" id="ARBA00022741"/>
    </source>
</evidence>
<organism evidence="6 7">
    <name type="scientific">Pelagomonas calceolata</name>
    <dbReference type="NCBI Taxonomy" id="35677"/>
    <lineage>
        <taxon>Eukaryota</taxon>
        <taxon>Sar</taxon>
        <taxon>Stramenopiles</taxon>
        <taxon>Ochrophyta</taxon>
        <taxon>Pelagophyceae</taxon>
        <taxon>Pelagomonadales</taxon>
        <taxon>Pelagomonadaceae</taxon>
        <taxon>Pelagomonas</taxon>
    </lineage>
</organism>
<sequence length="340" mass="37494">MAPVDTFNAELAGDESVLKKDVKSMYKLGRKLGKGAYAVVHRGTLLSDKSITRAVKIIDERALGHEDIEALHVELQTMRKVQHPNIVDLYECFLHADKFVMVLELCKGGELFDRVVEKEHYSEREARFCFSQCVEAIGHCHEHGVVHRDLKPENLLYADAEGTPNGDVIKLADFGLASLITPDHLLTTSCGTPGYVAPEILTSDSTHGYGKECDLWSLGVILYILLAGYPPFYDEDGSTAAIFKQIKAGAYEFQAPYWDPVSQQARAVVSGLMTVDVKERMTAEGVFASPWISSDEHASSVHLPHFTANLKKYNARRKFKGGVDAVIAELRLLQAAGGAE</sequence>
<dbReference type="AlphaFoldDB" id="A0A8J2X6M9"/>
<dbReference type="Pfam" id="PF00069">
    <property type="entry name" value="Pkinase"/>
    <property type="match status" value="1"/>
</dbReference>
<reference evidence="6" key="1">
    <citation type="submission" date="2021-11" db="EMBL/GenBank/DDBJ databases">
        <authorList>
            <consortium name="Genoscope - CEA"/>
            <person name="William W."/>
        </authorList>
    </citation>
    <scope>NUCLEOTIDE SEQUENCE</scope>
</reference>
<evidence type="ECO:0000256" key="2">
    <source>
        <dbReference type="ARBA" id="ARBA00022840"/>
    </source>
</evidence>
<dbReference type="InterPro" id="IPR017441">
    <property type="entry name" value="Protein_kinase_ATP_BS"/>
</dbReference>
<dbReference type="InterPro" id="IPR000719">
    <property type="entry name" value="Prot_kinase_dom"/>
</dbReference>
<dbReference type="EMBL" id="CAKKNE010000005">
    <property type="protein sequence ID" value="CAH0378325.1"/>
    <property type="molecule type" value="Genomic_DNA"/>
</dbReference>
<dbReference type="OrthoDB" id="193931at2759"/>
<keyword evidence="1 3" id="KW-0547">Nucleotide-binding</keyword>
<evidence type="ECO:0000313" key="6">
    <source>
        <dbReference type="EMBL" id="CAH0378325.1"/>
    </source>
</evidence>
<dbReference type="InterPro" id="IPR011009">
    <property type="entry name" value="Kinase-like_dom_sf"/>
</dbReference>
<accession>A0A8J2X6M9</accession>